<protein>
    <recommendedName>
        <fullName evidence="3">NADP-dependent oxidoreductase domain-containing protein</fullName>
    </recommendedName>
</protein>
<evidence type="ECO:0000313" key="2">
    <source>
        <dbReference type="Proteomes" id="UP001152049"/>
    </source>
</evidence>
<sequence>MAVSRNGGANAAHVNMMTDTIIGNLPADGLRVVIRSLLASHPEITSTFEHETRKYLGQSIAKSSKADHDKFDIKRLRHTQQIIRCMLGSGVPFEGITLLGKLVIRGAQLALVSRENDKGELGVFLASLDGDIVQAMTAVKKTLFVDVGARELSTEEQALIHHLLESLIHCENILQNTDIEFPYARGLITTSSILGIAPPALSVSRHSLLNRTPLPPQARETFQLGDRILPRIFSGLWQMSSPAWGAAPISKIVEQFSTHVQSGFTAFDMADHYGDAEIIYLLMPFTHKLTTS</sequence>
<dbReference type="InterPro" id="IPR036812">
    <property type="entry name" value="NAD(P)_OxRdtase_dom_sf"/>
</dbReference>
<dbReference type="AlphaFoldDB" id="A0A9W8RXJ8"/>
<reference evidence="1" key="1">
    <citation type="submission" date="2022-09" db="EMBL/GenBank/DDBJ databases">
        <title>Fusarium specimens isolated from Avocado Roots.</title>
        <authorList>
            <person name="Stajich J."/>
            <person name="Roper C."/>
            <person name="Heimlech-Rivalta G."/>
        </authorList>
    </citation>
    <scope>NUCLEOTIDE SEQUENCE</scope>
    <source>
        <strain evidence="1">CF00136</strain>
    </source>
</reference>
<keyword evidence="2" id="KW-1185">Reference proteome</keyword>
<gene>
    <name evidence="1" type="ORF">NW762_008384</name>
</gene>
<dbReference type="Proteomes" id="UP001152049">
    <property type="component" value="Unassembled WGS sequence"/>
</dbReference>
<proteinExistence type="predicted"/>
<evidence type="ECO:0000313" key="1">
    <source>
        <dbReference type="EMBL" id="KAJ4258235.1"/>
    </source>
</evidence>
<dbReference type="EMBL" id="JAOQAZ010000016">
    <property type="protein sequence ID" value="KAJ4258235.1"/>
    <property type="molecule type" value="Genomic_DNA"/>
</dbReference>
<accession>A0A9W8RXJ8</accession>
<name>A0A9W8RXJ8_9HYPO</name>
<dbReference type="OrthoDB" id="686384at2759"/>
<organism evidence="1 2">
    <name type="scientific">Fusarium torreyae</name>
    <dbReference type="NCBI Taxonomy" id="1237075"/>
    <lineage>
        <taxon>Eukaryota</taxon>
        <taxon>Fungi</taxon>
        <taxon>Dikarya</taxon>
        <taxon>Ascomycota</taxon>
        <taxon>Pezizomycotina</taxon>
        <taxon>Sordariomycetes</taxon>
        <taxon>Hypocreomycetidae</taxon>
        <taxon>Hypocreales</taxon>
        <taxon>Nectriaceae</taxon>
        <taxon>Fusarium</taxon>
    </lineage>
</organism>
<comment type="caution">
    <text evidence="1">The sequence shown here is derived from an EMBL/GenBank/DDBJ whole genome shotgun (WGS) entry which is preliminary data.</text>
</comment>
<evidence type="ECO:0008006" key="3">
    <source>
        <dbReference type="Google" id="ProtNLM"/>
    </source>
</evidence>
<dbReference type="SUPFAM" id="SSF51430">
    <property type="entry name" value="NAD(P)-linked oxidoreductase"/>
    <property type="match status" value="1"/>
</dbReference>